<keyword evidence="2" id="KW-1185">Reference proteome</keyword>
<evidence type="ECO:0000313" key="1">
    <source>
        <dbReference type="EMBL" id="TQE05470.1"/>
    </source>
</evidence>
<evidence type="ECO:0000313" key="2">
    <source>
        <dbReference type="Proteomes" id="UP000315295"/>
    </source>
</evidence>
<dbReference type="EMBL" id="VIEB01000121">
    <property type="protein sequence ID" value="TQE05470.1"/>
    <property type="molecule type" value="Genomic_DNA"/>
</dbReference>
<comment type="caution">
    <text evidence="1">The sequence shown here is derived from an EMBL/GenBank/DDBJ whole genome shotgun (WGS) entry which is preliminary data.</text>
</comment>
<gene>
    <name evidence="1" type="ORF">C1H46_008895</name>
</gene>
<dbReference type="Proteomes" id="UP000315295">
    <property type="component" value="Unassembled WGS sequence"/>
</dbReference>
<accession>A0A540N4N8</accession>
<sequence length="59" mass="6531">MANGFHQKPGIGCNETFSPVVKHSPIRLVLGLTVSKKGHVRLLNIQNASYMVISPRKFI</sequence>
<reference evidence="1 2" key="1">
    <citation type="journal article" date="2019" name="G3 (Bethesda)">
        <title>Sequencing of a Wild Apple (Malus baccata) Genome Unravels the Differences Between Cultivated and Wild Apple Species Regarding Disease Resistance and Cold Tolerance.</title>
        <authorList>
            <person name="Chen X."/>
        </authorList>
    </citation>
    <scope>NUCLEOTIDE SEQUENCE [LARGE SCALE GENOMIC DNA]</scope>
    <source>
        <strain evidence="2">cv. Shandingzi</strain>
        <tissue evidence="1">Leaves</tissue>
    </source>
</reference>
<name>A0A540N4N8_MALBA</name>
<proteinExistence type="predicted"/>
<protein>
    <submittedName>
        <fullName evidence="1">Uncharacterized protein</fullName>
    </submittedName>
</protein>
<dbReference type="AlphaFoldDB" id="A0A540N4N8"/>
<organism evidence="1 2">
    <name type="scientific">Malus baccata</name>
    <name type="common">Siberian crab apple</name>
    <name type="synonym">Pyrus baccata</name>
    <dbReference type="NCBI Taxonomy" id="106549"/>
    <lineage>
        <taxon>Eukaryota</taxon>
        <taxon>Viridiplantae</taxon>
        <taxon>Streptophyta</taxon>
        <taxon>Embryophyta</taxon>
        <taxon>Tracheophyta</taxon>
        <taxon>Spermatophyta</taxon>
        <taxon>Magnoliopsida</taxon>
        <taxon>eudicotyledons</taxon>
        <taxon>Gunneridae</taxon>
        <taxon>Pentapetalae</taxon>
        <taxon>rosids</taxon>
        <taxon>fabids</taxon>
        <taxon>Rosales</taxon>
        <taxon>Rosaceae</taxon>
        <taxon>Amygdaloideae</taxon>
        <taxon>Maleae</taxon>
        <taxon>Malus</taxon>
    </lineage>
</organism>